<proteinExistence type="inferred from homology"/>
<dbReference type="GO" id="GO:0046872">
    <property type="term" value="F:metal ion binding"/>
    <property type="evidence" value="ECO:0007669"/>
    <property type="project" value="UniProtKB-KW"/>
</dbReference>
<accession>A0A329M5M0</accession>
<keyword evidence="6" id="KW-0227">DNA damage</keyword>
<keyword evidence="9" id="KW-0862">Zinc</keyword>
<dbReference type="FunFam" id="3.40.50.300:FF:000296">
    <property type="entry name" value="ATP-dependent DNA helicase RecQ"/>
    <property type="match status" value="1"/>
</dbReference>
<comment type="caution">
    <text evidence="21">The sequence shown here is derived from an EMBL/GenBank/DDBJ whole genome shotgun (WGS) entry which is preliminary data.</text>
</comment>
<dbReference type="SUPFAM" id="SSF47819">
    <property type="entry name" value="HRDC-like"/>
    <property type="match status" value="1"/>
</dbReference>
<dbReference type="Proteomes" id="UP000250369">
    <property type="component" value="Unassembled WGS sequence"/>
</dbReference>
<keyword evidence="22" id="KW-1185">Reference proteome</keyword>
<dbReference type="SMART" id="SM00487">
    <property type="entry name" value="DEXDc"/>
    <property type="match status" value="1"/>
</dbReference>
<dbReference type="GO" id="GO:0005524">
    <property type="term" value="F:ATP binding"/>
    <property type="evidence" value="ECO:0007669"/>
    <property type="project" value="UniProtKB-KW"/>
</dbReference>
<dbReference type="InterPro" id="IPR006293">
    <property type="entry name" value="DNA_helicase_ATP-dep_RecQ_bac"/>
</dbReference>
<dbReference type="GO" id="GO:0043138">
    <property type="term" value="F:3'-5' DNA helicase activity"/>
    <property type="evidence" value="ECO:0007669"/>
    <property type="project" value="UniProtKB-EC"/>
</dbReference>
<evidence type="ECO:0000259" key="20">
    <source>
        <dbReference type="PROSITE" id="PS51194"/>
    </source>
</evidence>
<dbReference type="GO" id="GO:0005737">
    <property type="term" value="C:cytoplasm"/>
    <property type="evidence" value="ECO:0007669"/>
    <property type="project" value="TreeGrafter"/>
</dbReference>
<keyword evidence="8 21" id="KW-0347">Helicase</keyword>
<comment type="cofactor">
    <cofactor evidence="2">
        <name>Zn(2+)</name>
        <dbReference type="ChEBI" id="CHEBI:29105"/>
    </cofactor>
</comment>
<feature type="region of interest" description="Disordered" evidence="17">
    <location>
        <begin position="611"/>
        <end position="656"/>
    </location>
</feature>
<evidence type="ECO:0000256" key="13">
    <source>
        <dbReference type="ARBA" id="ARBA00023204"/>
    </source>
</evidence>
<dbReference type="GO" id="GO:0043590">
    <property type="term" value="C:bacterial nucleoid"/>
    <property type="evidence" value="ECO:0007669"/>
    <property type="project" value="TreeGrafter"/>
</dbReference>
<dbReference type="InterPro" id="IPR014001">
    <property type="entry name" value="Helicase_ATP-bd"/>
</dbReference>
<dbReference type="InterPro" id="IPR029491">
    <property type="entry name" value="Helicase_HTH"/>
</dbReference>
<evidence type="ECO:0000256" key="7">
    <source>
        <dbReference type="ARBA" id="ARBA00022801"/>
    </source>
</evidence>
<keyword evidence="4" id="KW-0479">Metal-binding</keyword>
<evidence type="ECO:0000256" key="5">
    <source>
        <dbReference type="ARBA" id="ARBA00022741"/>
    </source>
</evidence>
<comment type="cofactor">
    <cofactor evidence="1">
        <name>Mg(2+)</name>
        <dbReference type="ChEBI" id="CHEBI:18420"/>
    </cofactor>
</comment>
<dbReference type="Pfam" id="PF00270">
    <property type="entry name" value="DEAD"/>
    <property type="match status" value="1"/>
</dbReference>
<dbReference type="CDD" id="cd18794">
    <property type="entry name" value="SF2_C_RecQ"/>
    <property type="match status" value="1"/>
</dbReference>
<evidence type="ECO:0000256" key="6">
    <source>
        <dbReference type="ARBA" id="ARBA00022763"/>
    </source>
</evidence>
<evidence type="ECO:0000256" key="4">
    <source>
        <dbReference type="ARBA" id="ARBA00022723"/>
    </source>
</evidence>
<keyword evidence="7 21" id="KW-0378">Hydrolase</keyword>
<evidence type="ECO:0000256" key="12">
    <source>
        <dbReference type="ARBA" id="ARBA00023172"/>
    </source>
</evidence>
<evidence type="ECO:0000256" key="10">
    <source>
        <dbReference type="ARBA" id="ARBA00022840"/>
    </source>
</evidence>
<dbReference type="InterPro" id="IPR011545">
    <property type="entry name" value="DEAD/DEAH_box_helicase_dom"/>
</dbReference>
<evidence type="ECO:0000259" key="18">
    <source>
        <dbReference type="PROSITE" id="PS50967"/>
    </source>
</evidence>
<dbReference type="SMART" id="SM00341">
    <property type="entry name" value="HRDC"/>
    <property type="match status" value="1"/>
</dbReference>
<feature type="compositionally biased region" description="Low complexity" evidence="17">
    <location>
        <begin position="611"/>
        <end position="626"/>
    </location>
</feature>
<dbReference type="GO" id="GO:0006281">
    <property type="term" value="P:DNA repair"/>
    <property type="evidence" value="ECO:0007669"/>
    <property type="project" value="UniProtKB-KW"/>
</dbReference>
<dbReference type="SUPFAM" id="SSF46785">
    <property type="entry name" value="Winged helix' DNA-binding domain"/>
    <property type="match status" value="1"/>
</dbReference>
<evidence type="ECO:0000256" key="15">
    <source>
        <dbReference type="ARBA" id="ARBA00034617"/>
    </source>
</evidence>
<dbReference type="SMART" id="SM00956">
    <property type="entry name" value="RQC"/>
    <property type="match status" value="1"/>
</dbReference>
<dbReference type="InterPro" id="IPR018982">
    <property type="entry name" value="RQC_domain"/>
</dbReference>
<dbReference type="GO" id="GO:0009432">
    <property type="term" value="P:SOS response"/>
    <property type="evidence" value="ECO:0007669"/>
    <property type="project" value="UniProtKB-UniRule"/>
</dbReference>
<protein>
    <recommendedName>
        <fullName evidence="16">DNA helicase RecQ</fullName>
        <ecNumber evidence="16">5.6.2.4</ecNumber>
    </recommendedName>
</protein>
<keyword evidence="11" id="KW-0238">DNA-binding</keyword>
<organism evidence="21 22">
    <name type="scientific">Paenibacillus contaminans</name>
    <dbReference type="NCBI Taxonomy" id="450362"/>
    <lineage>
        <taxon>Bacteria</taxon>
        <taxon>Bacillati</taxon>
        <taxon>Bacillota</taxon>
        <taxon>Bacilli</taxon>
        <taxon>Bacillales</taxon>
        <taxon>Paenibacillaceae</taxon>
        <taxon>Paenibacillus</taxon>
    </lineage>
</organism>
<dbReference type="Gene3D" id="3.40.50.300">
    <property type="entry name" value="P-loop containing nucleotide triphosphate hydrolases"/>
    <property type="match status" value="2"/>
</dbReference>
<feature type="domain" description="Helicase C-terminal" evidence="20">
    <location>
        <begin position="219"/>
        <end position="363"/>
    </location>
</feature>
<evidence type="ECO:0000256" key="9">
    <source>
        <dbReference type="ARBA" id="ARBA00022833"/>
    </source>
</evidence>
<reference evidence="21 22" key="1">
    <citation type="journal article" date="2009" name="Int. J. Syst. Evol. Microbiol.">
        <title>Paenibacillus contaminans sp. nov., isolated from a contaminated laboratory plate.</title>
        <authorList>
            <person name="Chou J.H."/>
            <person name="Lee J.H."/>
            <person name="Lin M.C."/>
            <person name="Chang P.S."/>
            <person name="Arun A.B."/>
            <person name="Young C.C."/>
            <person name="Chen W.M."/>
        </authorList>
    </citation>
    <scope>NUCLEOTIDE SEQUENCE [LARGE SCALE GENOMIC DNA]</scope>
    <source>
        <strain evidence="21 22">CKOBP-6</strain>
    </source>
</reference>
<dbReference type="GO" id="GO:0016787">
    <property type="term" value="F:hydrolase activity"/>
    <property type="evidence" value="ECO:0007669"/>
    <property type="project" value="UniProtKB-KW"/>
</dbReference>
<dbReference type="GO" id="GO:0006260">
    <property type="term" value="P:DNA replication"/>
    <property type="evidence" value="ECO:0007669"/>
    <property type="project" value="InterPro"/>
</dbReference>
<dbReference type="Pfam" id="PF16124">
    <property type="entry name" value="RecQ_Zn_bind"/>
    <property type="match status" value="1"/>
</dbReference>
<dbReference type="InterPro" id="IPR010997">
    <property type="entry name" value="HRDC-like_sf"/>
</dbReference>
<keyword evidence="12" id="KW-0233">DNA recombination</keyword>
<comment type="catalytic activity">
    <reaction evidence="15">
        <text>Couples ATP hydrolysis with the unwinding of duplex DNA by translocating in the 3'-5' direction.</text>
        <dbReference type="EC" id="5.6.2.4"/>
    </reaction>
</comment>
<dbReference type="InterPro" id="IPR032284">
    <property type="entry name" value="RecQ_Zn-bd"/>
</dbReference>
<dbReference type="InterPro" id="IPR036390">
    <property type="entry name" value="WH_DNA-bd_sf"/>
</dbReference>
<dbReference type="GO" id="GO:0009378">
    <property type="term" value="F:four-way junction helicase activity"/>
    <property type="evidence" value="ECO:0007669"/>
    <property type="project" value="TreeGrafter"/>
</dbReference>
<sequence>MLQAARQMLQDVYGYPKFRTGQENMIETILSGRDALGIMPTGGGKSICYQIPALLLPGTTIVISPLISLMKDQVDALATLGISAAYINSSLTGSETMQRLRSAANGEYKLLYVAPERLETDSFRSLLEVMPVPLLAIDEAHCVSQWGHDFRTSYTAIAPLLRQFPKRPVVAAFTATATEEVKKDMVRLLELRDPGVTITGFDRENLTLSVLRGVNKRDYVVQYVRDHPEEAGIIYASTRKDVDELSAFLQKQGVAAGKYHAGLTDDERQQCQDGFLRDDIRVMVATNAFGMGIDKSNVRYVLHYNMPKNMEAYYQEAGRAGRDGEPGTCVLLFSPQDIQTQKFLIEQSVSSPERKTADYKKLQAMADYCHTQQCLRSAILRYFGELDADSHCGNCSSCNDDSELVDVTVEAQKVFSCIKRMSERFGATLVSQVLKGSRNKRIAEFGFERLPTYGVMSNYTEKAISDLIHSFVAEGYLALSEGQYPVVSLQQPAGAVLRGQAQVMRKLPKRKQVVSGGDELFDKLRRLRKQLADAEGVPPYIIFADSTLRDMALTMPTDERSMLEVKGVGLAKFKRYGQPFLELLVQEAGETEAGSGGSAYVAEAAPAGEQAAPSAGAGASGFAAPESGRREPQRSLGASFAERPTARSSASPSPLADKQASHLVSWQMFAEGLSPEDVAKERGMGLITVQDHIIRCALEGCEVDWSELIPANQEPIILEAVERIGADKLRPIKDALPPEIDYFAIKAVIAKQRIAAGDN</sequence>
<comment type="similarity">
    <text evidence="3">Belongs to the helicase family. RecQ subfamily.</text>
</comment>
<evidence type="ECO:0000256" key="8">
    <source>
        <dbReference type="ARBA" id="ARBA00022806"/>
    </source>
</evidence>
<dbReference type="Pfam" id="PF09382">
    <property type="entry name" value="RQC"/>
    <property type="match status" value="1"/>
</dbReference>
<dbReference type="InterPro" id="IPR036388">
    <property type="entry name" value="WH-like_DNA-bd_sf"/>
</dbReference>
<dbReference type="GO" id="GO:0006310">
    <property type="term" value="P:DNA recombination"/>
    <property type="evidence" value="ECO:0007669"/>
    <property type="project" value="UniProtKB-UniRule"/>
</dbReference>
<dbReference type="InterPro" id="IPR001650">
    <property type="entry name" value="Helicase_C-like"/>
</dbReference>
<dbReference type="EMBL" id="QMFB01000025">
    <property type="protein sequence ID" value="RAV14912.1"/>
    <property type="molecule type" value="Genomic_DNA"/>
</dbReference>
<evidence type="ECO:0000256" key="1">
    <source>
        <dbReference type="ARBA" id="ARBA00001946"/>
    </source>
</evidence>
<keyword evidence="5" id="KW-0547">Nucleotide-binding</keyword>
<dbReference type="CDD" id="cd17920">
    <property type="entry name" value="DEXHc_RecQ"/>
    <property type="match status" value="1"/>
</dbReference>
<evidence type="ECO:0000256" key="11">
    <source>
        <dbReference type="ARBA" id="ARBA00023125"/>
    </source>
</evidence>
<dbReference type="EC" id="5.6.2.4" evidence="16"/>
<dbReference type="Gene3D" id="1.10.10.10">
    <property type="entry name" value="Winged helix-like DNA-binding domain superfamily/Winged helix DNA-binding domain"/>
    <property type="match status" value="1"/>
</dbReference>
<dbReference type="PROSITE" id="PS51192">
    <property type="entry name" value="HELICASE_ATP_BIND_1"/>
    <property type="match status" value="1"/>
</dbReference>
<keyword evidence="14" id="KW-0413">Isomerase</keyword>
<dbReference type="SMART" id="SM00490">
    <property type="entry name" value="HELICc"/>
    <property type="match status" value="1"/>
</dbReference>
<evidence type="ECO:0000313" key="21">
    <source>
        <dbReference type="EMBL" id="RAV14912.1"/>
    </source>
</evidence>
<dbReference type="GO" id="GO:0030894">
    <property type="term" value="C:replisome"/>
    <property type="evidence" value="ECO:0007669"/>
    <property type="project" value="TreeGrafter"/>
</dbReference>
<dbReference type="GO" id="GO:0003677">
    <property type="term" value="F:DNA binding"/>
    <property type="evidence" value="ECO:0007669"/>
    <property type="project" value="UniProtKB-KW"/>
</dbReference>
<dbReference type="Pfam" id="PF14493">
    <property type="entry name" value="HTH_40"/>
    <property type="match status" value="1"/>
</dbReference>
<dbReference type="InterPro" id="IPR004589">
    <property type="entry name" value="DNA_helicase_ATP-dep_RecQ"/>
</dbReference>
<feature type="compositionally biased region" description="Low complexity" evidence="17">
    <location>
        <begin position="641"/>
        <end position="656"/>
    </location>
</feature>
<evidence type="ECO:0000256" key="14">
    <source>
        <dbReference type="ARBA" id="ARBA00023235"/>
    </source>
</evidence>
<dbReference type="PROSITE" id="PS51194">
    <property type="entry name" value="HELICASE_CTER"/>
    <property type="match status" value="1"/>
</dbReference>
<evidence type="ECO:0000256" key="2">
    <source>
        <dbReference type="ARBA" id="ARBA00001947"/>
    </source>
</evidence>
<feature type="domain" description="HRDC" evidence="18">
    <location>
        <begin position="514"/>
        <end position="594"/>
    </location>
</feature>
<keyword evidence="10" id="KW-0067">ATP-binding</keyword>
<dbReference type="InterPro" id="IPR002121">
    <property type="entry name" value="HRDC_dom"/>
</dbReference>
<dbReference type="Gene3D" id="1.10.150.80">
    <property type="entry name" value="HRDC domain"/>
    <property type="match status" value="1"/>
</dbReference>
<evidence type="ECO:0000256" key="16">
    <source>
        <dbReference type="NCBIfam" id="TIGR01389"/>
    </source>
</evidence>
<gene>
    <name evidence="21" type="primary">recQ</name>
    <name evidence="21" type="ORF">DQG23_30785</name>
</gene>
<dbReference type="InterPro" id="IPR027417">
    <property type="entry name" value="P-loop_NTPase"/>
</dbReference>
<dbReference type="InterPro" id="IPR044876">
    <property type="entry name" value="HRDC_dom_sf"/>
</dbReference>
<dbReference type="AlphaFoldDB" id="A0A329M5M0"/>
<evidence type="ECO:0000313" key="22">
    <source>
        <dbReference type="Proteomes" id="UP000250369"/>
    </source>
</evidence>
<dbReference type="SUPFAM" id="SSF52540">
    <property type="entry name" value="P-loop containing nucleoside triphosphate hydrolases"/>
    <property type="match status" value="1"/>
</dbReference>
<dbReference type="PANTHER" id="PTHR13710">
    <property type="entry name" value="DNA HELICASE RECQ FAMILY MEMBER"/>
    <property type="match status" value="1"/>
</dbReference>
<dbReference type="Pfam" id="PF00271">
    <property type="entry name" value="Helicase_C"/>
    <property type="match status" value="1"/>
</dbReference>
<keyword evidence="13" id="KW-0234">DNA repair</keyword>
<evidence type="ECO:0000259" key="19">
    <source>
        <dbReference type="PROSITE" id="PS51192"/>
    </source>
</evidence>
<evidence type="ECO:0000256" key="3">
    <source>
        <dbReference type="ARBA" id="ARBA00005446"/>
    </source>
</evidence>
<feature type="domain" description="Helicase ATP-binding" evidence="19">
    <location>
        <begin position="26"/>
        <end position="195"/>
    </location>
</feature>
<dbReference type="NCBIfam" id="TIGR01389">
    <property type="entry name" value="recQ"/>
    <property type="match status" value="1"/>
</dbReference>
<name>A0A329M5M0_9BACL</name>
<evidence type="ECO:0000256" key="17">
    <source>
        <dbReference type="SAM" id="MobiDB-lite"/>
    </source>
</evidence>
<dbReference type="OrthoDB" id="9763310at2"/>
<dbReference type="NCBIfam" id="TIGR00614">
    <property type="entry name" value="recQ_fam"/>
    <property type="match status" value="1"/>
</dbReference>
<dbReference type="PROSITE" id="PS50967">
    <property type="entry name" value="HRDC"/>
    <property type="match status" value="1"/>
</dbReference>
<dbReference type="PANTHER" id="PTHR13710:SF105">
    <property type="entry name" value="ATP-DEPENDENT DNA HELICASE Q1"/>
    <property type="match status" value="1"/>
</dbReference>
<dbReference type="Pfam" id="PF00570">
    <property type="entry name" value="HRDC"/>
    <property type="match status" value="1"/>
</dbReference>